<evidence type="ECO:0000256" key="2">
    <source>
        <dbReference type="ARBA" id="ARBA00012052"/>
    </source>
</evidence>
<dbReference type="InterPro" id="IPR004424">
    <property type="entry name" value="IspE"/>
</dbReference>
<dbReference type="InterPro" id="IPR013750">
    <property type="entry name" value="GHMP_kinase_C_dom"/>
</dbReference>
<feature type="binding site" evidence="10">
    <location>
        <begin position="99"/>
        <end position="109"/>
    </location>
    <ligand>
        <name>ATP</name>
        <dbReference type="ChEBI" id="CHEBI:30616"/>
    </ligand>
</feature>
<evidence type="ECO:0000256" key="7">
    <source>
        <dbReference type="ARBA" id="ARBA00022840"/>
    </source>
</evidence>
<keyword evidence="5 10" id="KW-0547">Nucleotide-binding</keyword>
<dbReference type="EC" id="2.7.1.148" evidence="2 10"/>
<evidence type="ECO:0000259" key="12">
    <source>
        <dbReference type="Pfam" id="PF08544"/>
    </source>
</evidence>
<dbReference type="InterPro" id="IPR020568">
    <property type="entry name" value="Ribosomal_Su5_D2-typ_SF"/>
</dbReference>
<evidence type="ECO:0000256" key="10">
    <source>
        <dbReference type="HAMAP-Rule" id="MF_00061"/>
    </source>
</evidence>
<feature type="domain" description="GHMP kinase N-terminal" evidence="11">
    <location>
        <begin position="72"/>
        <end position="148"/>
    </location>
</feature>
<feature type="active site" evidence="10">
    <location>
        <position position="17"/>
    </location>
</feature>
<reference evidence="13 14" key="1">
    <citation type="submission" date="2022-02" db="EMBL/GenBank/DDBJ databases">
        <title>Mesosutterella porci, a novel member of the family Sutterellaceae from pig feces.</title>
        <authorList>
            <person name="Wylensek D."/>
            <person name="Clavel T."/>
        </authorList>
    </citation>
    <scope>NUCLEOTIDE SEQUENCE [LARGE SCALE GENOMIC DNA]</scope>
    <source>
        <strain evidence="14">oilRF-744-wt-GAM-9</strain>
    </source>
</reference>
<dbReference type="InterPro" id="IPR036554">
    <property type="entry name" value="GHMP_kinase_C_sf"/>
</dbReference>
<keyword evidence="8 10" id="KW-0414">Isoprene biosynthesis</keyword>
<feature type="domain" description="GHMP kinase C-terminal" evidence="12">
    <location>
        <begin position="211"/>
        <end position="273"/>
    </location>
</feature>
<feature type="active site" evidence="10">
    <location>
        <position position="141"/>
    </location>
</feature>
<evidence type="ECO:0000256" key="1">
    <source>
        <dbReference type="ARBA" id="ARBA00009684"/>
    </source>
</evidence>
<evidence type="ECO:0000259" key="11">
    <source>
        <dbReference type="Pfam" id="PF00288"/>
    </source>
</evidence>
<dbReference type="GO" id="GO:0050515">
    <property type="term" value="F:4-(cytidine 5'-diphospho)-2-C-methyl-D-erythritol kinase activity"/>
    <property type="evidence" value="ECO:0007669"/>
    <property type="project" value="UniProtKB-EC"/>
</dbReference>
<dbReference type="Pfam" id="PF00288">
    <property type="entry name" value="GHMP_kinases_N"/>
    <property type="match status" value="1"/>
</dbReference>
<evidence type="ECO:0000256" key="6">
    <source>
        <dbReference type="ARBA" id="ARBA00022777"/>
    </source>
</evidence>
<dbReference type="Gene3D" id="3.30.230.10">
    <property type="match status" value="1"/>
</dbReference>
<proteinExistence type="inferred from homology"/>
<evidence type="ECO:0000256" key="3">
    <source>
        <dbReference type="ARBA" id="ARBA00017473"/>
    </source>
</evidence>
<dbReference type="Proteomes" id="UP001297600">
    <property type="component" value="Unassembled WGS sequence"/>
</dbReference>
<evidence type="ECO:0000256" key="8">
    <source>
        <dbReference type="ARBA" id="ARBA00023229"/>
    </source>
</evidence>
<dbReference type="HAMAP" id="MF_00061">
    <property type="entry name" value="IspE"/>
    <property type="match status" value="1"/>
</dbReference>
<dbReference type="InterPro" id="IPR014721">
    <property type="entry name" value="Ribsml_uS5_D2-typ_fold_subgr"/>
</dbReference>
<comment type="similarity">
    <text evidence="1 10">Belongs to the GHMP kinase family. IspE subfamily.</text>
</comment>
<dbReference type="PIRSF" id="PIRSF010376">
    <property type="entry name" value="IspE"/>
    <property type="match status" value="1"/>
</dbReference>
<keyword evidence="6 10" id="KW-0418">Kinase</keyword>
<keyword evidence="7 10" id="KW-0067">ATP-binding</keyword>
<evidence type="ECO:0000256" key="4">
    <source>
        <dbReference type="ARBA" id="ARBA00022679"/>
    </source>
</evidence>
<dbReference type="EMBL" id="JAKNCT010000002">
    <property type="protein sequence ID" value="MCG5030230.1"/>
    <property type="molecule type" value="Genomic_DNA"/>
</dbReference>
<dbReference type="Gene3D" id="3.30.70.890">
    <property type="entry name" value="GHMP kinase, C-terminal domain"/>
    <property type="match status" value="1"/>
</dbReference>
<comment type="pathway">
    <text evidence="10">Isoprenoid biosynthesis; isopentenyl diphosphate biosynthesis via DXP pathway; isopentenyl diphosphate from 1-deoxy-D-xylulose 5-phosphate: step 3/6.</text>
</comment>
<dbReference type="InterPro" id="IPR006204">
    <property type="entry name" value="GHMP_kinase_N_dom"/>
</dbReference>
<dbReference type="PANTHER" id="PTHR43527:SF2">
    <property type="entry name" value="4-DIPHOSPHOCYTIDYL-2-C-METHYL-D-ERYTHRITOL KINASE, CHLOROPLASTIC"/>
    <property type="match status" value="1"/>
</dbReference>
<comment type="caution">
    <text evidence="13">The sequence shown here is derived from an EMBL/GenBank/DDBJ whole genome shotgun (WGS) entry which is preliminary data.</text>
</comment>
<evidence type="ECO:0000313" key="14">
    <source>
        <dbReference type="Proteomes" id="UP001297600"/>
    </source>
</evidence>
<dbReference type="Pfam" id="PF08544">
    <property type="entry name" value="GHMP_kinases_C"/>
    <property type="match status" value="1"/>
</dbReference>
<organism evidence="13 14">
    <name type="scientific">Mesosutterella porci</name>
    <dbReference type="NCBI Taxonomy" id="2915351"/>
    <lineage>
        <taxon>Bacteria</taxon>
        <taxon>Pseudomonadati</taxon>
        <taxon>Pseudomonadota</taxon>
        <taxon>Betaproteobacteria</taxon>
        <taxon>Burkholderiales</taxon>
        <taxon>Sutterellaceae</taxon>
        <taxon>Mesosutterella</taxon>
    </lineage>
</organism>
<evidence type="ECO:0000256" key="9">
    <source>
        <dbReference type="ARBA" id="ARBA00032554"/>
    </source>
</evidence>
<comment type="catalytic activity">
    <reaction evidence="10">
        <text>4-CDP-2-C-methyl-D-erythritol + ATP = 4-CDP-2-C-methyl-D-erythritol 2-phosphate + ADP + H(+)</text>
        <dbReference type="Rhea" id="RHEA:18437"/>
        <dbReference type="ChEBI" id="CHEBI:15378"/>
        <dbReference type="ChEBI" id="CHEBI:30616"/>
        <dbReference type="ChEBI" id="CHEBI:57823"/>
        <dbReference type="ChEBI" id="CHEBI:57919"/>
        <dbReference type="ChEBI" id="CHEBI:456216"/>
        <dbReference type="EC" id="2.7.1.148"/>
    </reaction>
</comment>
<dbReference type="RefSeq" id="WP_237977885.1">
    <property type="nucleotide sequence ID" value="NZ_JAKNCT010000002.1"/>
</dbReference>
<accession>A0ABS9MNN7</accession>
<keyword evidence="14" id="KW-1185">Reference proteome</keyword>
<comment type="function">
    <text evidence="10">Catalyzes the phosphorylation of the position 2 hydroxy group of 4-diphosphocytidyl-2C-methyl-D-erythritol.</text>
</comment>
<gene>
    <name evidence="10 13" type="primary">ispE</name>
    <name evidence="13" type="ORF">MAF45_02005</name>
</gene>
<keyword evidence="4 10" id="KW-0808">Transferase</keyword>
<dbReference type="PANTHER" id="PTHR43527">
    <property type="entry name" value="4-DIPHOSPHOCYTIDYL-2-C-METHYL-D-ERYTHRITOL KINASE, CHLOROPLASTIC"/>
    <property type="match status" value="1"/>
</dbReference>
<sequence>MPVDSDSCFVNLPAPAKINRFLHIIGRRSDGYHLLQSLFELVSLCDDLSFRKLENGKIERIGDLASAPGDDLCVRAARLLQREAGCRAGAVVRLHKKIPSGAGLGGGSSDAATTLIALNRLWGAGLSRSDLMDLGARLGADVPFFIGGRSAFVEGVGERLSPVDLPDELFAVIWPGVGSSTPQAFQRFDLTSHPQSLKINNLCGCFRNGRLRQDLHNDLEQVVSESIPQVPEALAYLGRLGAARMTGSGSAAFAALSDGKAAEAVLRRAPEAWQCFIVRSLHEHPLSGWLDNI</sequence>
<evidence type="ECO:0000256" key="5">
    <source>
        <dbReference type="ARBA" id="ARBA00022741"/>
    </source>
</evidence>
<evidence type="ECO:0000313" key="13">
    <source>
        <dbReference type="EMBL" id="MCG5030230.1"/>
    </source>
</evidence>
<name>A0ABS9MNN7_9BURK</name>
<protein>
    <recommendedName>
        <fullName evidence="3 10">4-diphosphocytidyl-2-C-methyl-D-erythritol kinase</fullName>
        <shortName evidence="10">CMK</shortName>
        <ecNumber evidence="2 10">2.7.1.148</ecNumber>
    </recommendedName>
    <alternativeName>
        <fullName evidence="9 10">4-(cytidine-5'-diphospho)-2-C-methyl-D-erythritol kinase</fullName>
    </alternativeName>
</protein>
<dbReference type="NCBIfam" id="TIGR00154">
    <property type="entry name" value="ispE"/>
    <property type="match status" value="1"/>
</dbReference>
<dbReference type="SUPFAM" id="SSF55060">
    <property type="entry name" value="GHMP Kinase, C-terminal domain"/>
    <property type="match status" value="1"/>
</dbReference>
<dbReference type="SUPFAM" id="SSF54211">
    <property type="entry name" value="Ribosomal protein S5 domain 2-like"/>
    <property type="match status" value="1"/>
</dbReference>